<proteinExistence type="inferred from homology"/>
<keyword evidence="8" id="KW-0460">Magnesium</keyword>
<evidence type="ECO:0000256" key="15">
    <source>
        <dbReference type="ARBA" id="ARBA00041979"/>
    </source>
</evidence>
<dbReference type="SUPFAM" id="SSF55811">
    <property type="entry name" value="Nudix"/>
    <property type="match status" value="1"/>
</dbReference>
<evidence type="ECO:0000256" key="5">
    <source>
        <dbReference type="ARBA" id="ARBA00022723"/>
    </source>
</evidence>
<evidence type="ECO:0000256" key="1">
    <source>
        <dbReference type="ARBA" id="ARBA00001946"/>
    </source>
</evidence>
<dbReference type="InterPro" id="IPR015797">
    <property type="entry name" value="NUDIX_hydrolase-like_dom_sf"/>
</dbReference>
<sequence length="134" mass="15552">MKTIKVVCGIIFNDDKVFICRRKPEKSLGGYWEFPGGKIEEGESNEASLSRELMEEIGMKVEVKDYFKTNFHNYGKFKIELIAYKCNFLDAIFELTDHDSFEWVSVEDLNNWNLAPADIPIALELISDVKNKYK</sequence>
<evidence type="ECO:0000256" key="14">
    <source>
        <dbReference type="ARBA" id="ARBA00041592"/>
    </source>
</evidence>
<keyword evidence="4" id="KW-0235">DNA replication</keyword>
<dbReference type="InterPro" id="IPR047127">
    <property type="entry name" value="MutT-like"/>
</dbReference>
<dbReference type="Pfam" id="PF14815">
    <property type="entry name" value="NUDIX_4"/>
    <property type="match status" value="1"/>
</dbReference>
<accession>A0A1N6E651</accession>
<evidence type="ECO:0000259" key="17">
    <source>
        <dbReference type="PROSITE" id="PS51462"/>
    </source>
</evidence>
<dbReference type="Proteomes" id="UP000185221">
    <property type="component" value="Unassembled WGS sequence"/>
</dbReference>
<evidence type="ECO:0000256" key="7">
    <source>
        <dbReference type="ARBA" id="ARBA00022801"/>
    </source>
</evidence>
<dbReference type="InterPro" id="IPR020476">
    <property type="entry name" value="Nudix_hydrolase"/>
</dbReference>
<keyword evidence="3" id="KW-0515">Mutator protein</keyword>
<gene>
    <name evidence="18" type="ORF">SAMN05444394_1758</name>
</gene>
<comment type="similarity">
    <text evidence="2">Belongs to the Nudix hydrolase family.</text>
</comment>
<evidence type="ECO:0000256" key="4">
    <source>
        <dbReference type="ARBA" id="ARBA00022705"/>
    </source>
</evidence>
<dbReference type="CDD" id="cd03425">
    <property type="entry name" value="NUDIX_MutT_NudA_like"/>
    <property type="match status" value="1"/>
</dbReference>
<dbReference type="PANTHER" id="PTHR47707">
    <property type="entry name" value="8-OXO-DGTP DIPHOSPHATASE"/>
    <property type="match status" value="1"/>
</dbReference>
<dbReference type="Gene3D" id="3.90.79.10">
    <property type="entry name" value="Nucleoside Triphosphate Pyrophosphohydrolase"/>
    <property type="match status" value="1"/>
</dbReference>
<keyword evidence="19" id="KW-1185">Reference proteome</keyword>
<evidence type="ECO:0000256" key="11">
    <source>
        <dbReference type="ARBA" id="ARBA00036904"/>
    </source>
</evidence>
<comment type="catalytic activity">
    <reaction evidence="10">
        <text>8-oxo-dGTP + H2O = 8-oxo-dGMP + diphosphate + H(+)</text>
        <dbReference type="Rhea" id="RHEA:31575"/>
        <dbReference type="ChEBI" id="CHEBI:15377"/>
        <dbReference type="ChEBI" id="CHEBI:15378"/>
        <dbReference type="ChEBI" id="CHEBI:33019"/>
        <dbReference type="ChEBI" id="CHEBI:63224"/>
        <dbReference type="ChEBI" id="CHEBI:77896"/>
        <dbReference type="EC" id="3.6.1.55"/>
    </reaction>
</comment>
<feature type="domain" description="Nudix hydrolase" evidence="17">
    <location>
        <begin position="2"/>
        <end position="127"/>
    </location>
</feature>
<dbReference type="OrthoDB" id="9810648at2"/>
<evidence type="ECO:0000256" key="10">
    <source>
        <dbReference type="ARBA" id="ARBA00035861"/>
    </source>
</evidence>
<keyword evidence="6" id="KW-0227">DNA damage</keyword>
<dbReference type="GO" id="GO:0006260">
    <property type="term" value="P:DNA replication"/>
    <property type="evidence" value="ECO:0007669"/>
    <property type="project" value="UniProtKB-KW"/>
</dbReference>
<evidence type="ECO:0000256" key="16">
    <source>
        <dbReference type="ARBA" id="ARBA00042798"/>
    </source>
</evidence>
<evidence type="ECO:0000256" key="12">
    <source>
        <dbReference type="ARBA" id="ARBA00038905"/>
    </source>
</evidence>
<dbReference type="PROSITE" id="PS51462">
    <property type="entry name" value="NUDIX"/>
    <property type="match status" value="1"/>
</dbReference>
<evidence type="ECO:0000256" key="13">
    <source>
        <dbReference type="ARBA" id="ARBA00040794"/>
    </source>
</evidence>
<dbReference type="GO" id="GO:0035539">
    <property type="term" value="F:8-oxo-7,8-dihydrodeoxyguanosine triphosphate pyrophosphatase activity"/>
    <property type="evidence" value="ECO:0007669"/>
    <property type="project" value="UniProtKB-EC"/>
</dbReference>
<evidence type="ECO:0000256" key="6">
    <source>
        <dbReference type="ARBA" id="ARBA00022763"/>
    </source>
</evidence>
<dbReference type="EMBL" id="FSRC01000001">
    <property type="protein sequence ID" value="SIN78463.1"/>
    <property type="molecule type" value="Genomic_DNA"/>
</dbReference>
<dbReference type="GO" id="GO:0008413">
    <property type="term" value="F:8-oxo-7,8-dihydroguanosine triphosphate pyrophosphatase activity"/>
    <property type="evidence" value="ECO:0007669"/>
    <property type="project" value="TreeGrafter"/>
</dbReference>
<evidence type="ECO:0000256" key="2">
    <source>
        <dbReference type="ARBA" id="ARBA00005582"/>
    </source>
</evidence>
<name>A0A1N6E651_9BACT</name>
<evidence type="ECO:0000256" key="3">
    <source>
        <dbReference type="ARBA" id="ARBA00022457"/>
    </source>
</evidence>
<dbReference type="STRING" id="226505.SAMN05444394_1758"/>
<dbReference type="PRINTS" id="PR00502">
    <property type="entry name" value="NUDIXFAMILY"/>
</dbReference>
<dbReference type="AlphaFoldDB" id="A0A1N6E651"/>
<dbReference type="GO" id="GO:0044715">
    <property type="term" value="F:8-oxo-dGDP phosphatase activity"/>
    <property type="evidence" value="ECO:0007669"/>
    <property type="project" value="TreeGrafter"/>
</dbReference>
<evidence type="ECO:0000313" key="18">
    <source>
        <dbReference type="EMBL" id="SIN78463.1"/>
    </source>
</evidence>
<keyword evidence="9" id="KW-0234">DNA repair</keyword>
<dbReference type="InterPro" id="IPR029119">
    <property type="entry name" value="MutY_C"/>
</dbReference>
<dbReference type="GO" id="GO:0046872">
    <property type="term" value="F:metal ion binding"/>
    <property type="evidence" value="ECO:0007669"/>
    <property type="project" value="UniProtKB-KW"/>
</dbReference>
<reference evidence="19" key="1">
    <citation type="submission" date="2016-11" db="EMBL/GenBank/DDBJ databases">
        <authorList>
            <person name="Varghese N."/>
            <person name="Submissions S."/>
        </authorList>
    </citation>
    <scope>NUCLEOTIDE SEQUENCE [LARGE SCALE GENOMIC DNA]</scope>
    <source>
        <strain evidence="19">DSM 15292</strain>
    </source>
</reference>
<dbReference type="RefSeq" id="WP_074224456.1">
    <property type="nucleotide sequence ID" value="NZ_FSRC01000001.1"/>
</dbReference>
<keyword evidence="7" id="KW-0378">Hydrolase</keyword>
<comment type="cofactor">
    <cofactor evidence="1">
        <name>Mg(2+)</name>
        <dbReference type="ChEBI" id="CHEBI:18420"/>
    </cofactor>
</comment>
<evidence type="ECO:0000313" key="19">
    <source>
        <dbReference type="Proteomes" id="UP000185221"/>
    </source>
</evidence>
<dbReference type="GO" id="GO:0006281">
    <property type="term" value="P:DNA repair"/>
    <property type="evidence" value="ECO:0007669"/>
    <property type="project" value="UniProtKB-KW"/>
</dbReference>
<dbReference type="EC" id="3.6.1.55" evidence="12"/>
<evidence type="ECO:0000256" key="8">
    <source>
        <dbReference type="ARBA" id="ARBA00022842"/>
    </source>
</evidence>
<keyword evidence="5" id="KW-0479">Metal-binding</keyword>
<evidence type="ECO:0000256" key="9">
    <source>
        <dbReference type="ARBA" id="ARBA00023204"/>
    </source>
</evidence>
<organism evidence="18 19">
    <name type="scientific">Algoriphagus halophilus</name>
    <dbReference type="NCBI Taxonomy" id="226505"/>
    <lineage>
        <taxon>Bacteria</taxon>
        <taxon>Pseudomonadati</taxon>
        <taxon>Bacteroidota</taxon>
        <taxon>Cytophagia</taxon>
        <taxon>Cytophagales</taxon>
        <taxon>Cyclobacteriaceae</taxon>
        <taxon>Algoriphagus</taxon>
    </lineage>
</organism>
<dbReference type="PANTHER" id="PTHR47707:SF1">
    <property type="entry name" value="NUDIX HYDROLASE FAMILY PROTEIN"/>
    <property type="match status" value="1"/>
</dbReference>
<protein>
    <recommendedName>
        <fullName evidence="13">8-oxo-dGTP diphosphatase</fullName>
        <ecNumber evidence="12">3.6.1.55</ecNumber>
    </recommendedName>
    <alternativeName>
        <fullName evidence="16">7,8-dihydro-8-oxoguanine-triphosphatase</fullName>
    </alternativeName>
    <alternativeName>
        <fullName evidence="15">Mutator protein MutT</fullName>
    </alternativeName>
    <alternativeName>
        <fullName evidence="14">dGTP pyrophosphohydrolase</fullName>
    </alternativeName>
</protein>
<dbReference type="GO" id="GO:0044716">
    <property type="term" value="F:8-oxo-GDP phosphatase activity"/>
    <property type="evidence" value="ECO:0007669"/>
    <property type="project" value="TreeGrafter"/>
</dbReference>
<dbReference type="InterPro" id="IPR000086">
    <property type="entry name" value="NUDIX_hydrolase_dom"/>
</dbReference>
<comment type="catalytic activity">
    <reaction evidence="11">
        <text>8-oxo-GTP + H2O = 8-oxo-GMP + diphosphate + H(+)</text>
        <dbReference type="Rhea" id="RHEA:67616"/>
        <dbReference type="ChEBI" id="CHEBI:15377"/>
        <dbReference type="ChEBI" id="CHEBI:15378"/>
        <dbReference type="ChEBI" id="CHEBI:33019"/>
        <dbReference type="ChEBI" id="CHEBI:143553"/>
        <dbReference type="ChEBI" id="CHEBI:145694"/>
    </reaction>
</comment>